<evidence type="ECO:0000256" key="16">
    <source>
        <dbReference type="ARBA" id="ARBA00049902"/>
    </source>
</evidence>
<evidence type="ECO:0000256" key="3">
    <source>
        <dbReference type="ARBA" id="ARBA00007739"/>
    </source>
</evidence>
<evidence type="ECO:0000256" key="4">
    <source>
        <dbReference type="ARBA" id="ARBA00022475"/>
    </source>
</evidence>
<dbReference type="GO" id="GO:0008360">
    <property type="term" value="P:regulation of cell shape"/>
    <property type="evidence" value="ECO:0007669"/>
    <property type="project" value="UniProtKB-KW"/>
</dbReference>
<evidence type="ECO:0000256" key="5">
    <source>
        <dbReference type="ARBA" id="ARBA00022645"/>
    </source>
</evidence>
<keyword evidence="7" id="KW-0328">Glycosyltransferase</keyword>
<protein>
    <submittedName>
        <fullName evidence="20">Penicillin-binding protein</fullName>
    </submittedName>
</protein>
<dbReference type="PANTHER" id="PTHR32282">
    <property type="entry name" value="BINDING PROTEIN TRANSPEPTIDASE, PUTATIVE-RELATED"/>
    <property type="match status" value="1"/>
</dbReference>
<gene>
    <name evidence="20" type="ORF">UU29_C0003G0033</name>
</gene>
<comment type="similarity">
    <text evidence="2">In the C-terminal section; belongs to the transpeptidase family.</text>
</comment>
<dbReference type="AlphaFoldDB" id="A0A0G0U8S7"/>
<dbReference type="InterPro" id="IPR012338">
    <property type="entry name" value="Beta-lactam/transpept-like"/>
</dbReference>
<keyword evidence="13" id="KW-0511">Multifunctional enzyme</keyword>
<evidence type="ECO:0000256" key="6">
    <source>
        <dbReference type="ARBA" id="ARBA00022670"/>
    </source>
</evidence>
<evidence type="ECO:0000256" key="2">
    <source>
        <dbReference type="ARBA" id="ARBA00007090"/>
    </source>
</evidence>
<dbReference type="NCBIfam" id="TIGR02074">
    <property type="entry name" value="PBP_1a_fam"/>
    <property type="match status" value="1"/>
</dbReference>
<keyword evidence="9" id="KW-0378">Hydrolase</keyword>
<keyword evidence="17" id="KW-1133">Transmembrane helix</keyword>
<keyword evidence="12 17" id="KW-0472">Membrane</keyword>
<comment type="similarity">
    <text evidence="3">In the N-terminal section; belongs to the glycosyltransferase 51 family.</text>
</comment>
<keyword evidence="4" id="KW-1003">Cell membrane</keyword>
<dbReference type="SUPFAM" id="SSF53955">
    <property type="entry name" value="Lysozyme-like"/>
    <property type="match status" value="1"/>
</dbReference>
<evidence type="ECO:0000313" key="21">
    <source>
        <dbReference type="Proteomes" id="UP000034601"/>
    </source>
</evidence>
<keyword evidence="14" id="KW-0961">Cell wall biogenesis/degradation</keyword>
<keyword evidence="10" id="KW-0133">Cell shape</keyword>
<comment type="subcellular location">
    <subcellularLocation>
        <location evidence="1">Cell membrane</location>
    </subcellularLocation>
</comment>
<dbReference type="Gene3D" id="3.40.710.10">
    <property type="entry name" value="DD-peptidase/beta-lactamase superfamily"/>
    <property type="match status" value="1"/>
</dbReference>
<dbReference type="GO" id="GO:0009252">
    <property type="term" value="P:peptidoglycan biosynthetic process"/>
    <property type="evidence" value="ECO:0007669"/>
    <property type="project" value="UniProtKB-KW"/>
</dbReference>
<dbReference type="PANTHER" id="PTHR32282:SF11">
    <property type="entry name" value="PENICILLIN-BINDING PROTEIN 1B"/>
    <property type="match status" value="1"/>
</dbReference>
<evidence type="ECO:0000256" key="15">
    <source>
        <dbReference type="ARBA" id="ARBA00034000"/>
    </source>
</evidence>
<evidence type="ECO:0000256" key="7">
    <source>
        <dbReference type="ARBA" id="ARBA00022676"/>
    </source>
</evidence>
<dbReference type="GO" id="GO:0008955">
    <property type="term" value="F:peptidoglycan glycosyltransferase activity"/>
    <property type="evidence" value="ECO:0007669"/>
    <property type="project" value="UniProtKB-EC"/>
</dbReference>
<dbReference type="PATRIC" id="fig|1618424.3.peg.181"/>
<dbReference type="Pfam" id="PF00912">
    <property type="entry name" value="Transgly"/>
    <property type="match status" value="1"/>
</dbReference>
<dbReference type="InterPro" id="IPR036950">
    <property type="entry name" value="PBP_transglycosylase"/>
</dbReference>
<keyword evidence="8" id="KW-0808">Transferase</keyword>
<sequence>MSRLPRKCPTGKKKILFSKLSYVPKKIYPVTHSLKLFLLLLAFILIKIGTWTQLLIKILILNSLKTFGYLQSTLVSNCKSLLPLIPYYLSCITKKHYLLPKGARVRILVFLIILAFFTYSQVIVKLAAQIPSPHQLTSTQRPLTTEVYARDGKLLYQIYEGRNRKLIKLEDLPQYLINATIAIEDQHFFTHPGVDPLGIIRALKVNLREGQVEGASTITQQLIKNIILTPEKTYQRKIKEILLAFWAERIYSKRQILQMYFNEAPYGGPAWGIEAAAETYFDKSAHNLTLAESAYLAGLPASPTEFSPYGTHPEKGLQRQQEVLRRMVEDGYITQAQAQQVLEAKLSFKPPRQEIKAPHFVMYVRALLASQYGERTVSQGGLKVTTSLDLDIQQMAEAVVEEQVDKLAGLRVGNGAAMITKAQTGEILAMVGSKDYFDKNGGNFNVTLSLRQPGSSIKPITYSSAFKLGYSPGTILLDTPTTFPNPWGQAYSPKNYDGRFHGAVSIRVALGSSYNIPAVKMLAVVGIPAMLQTAKEMGITTLNKPQDYGLSLTLGGGAVKMLEMMSVYGSLASEGVKHPSLAILKVTDSYGNVLEDHQEIEGERVLTEEVAYLISHILADNKARTPAFGPNSLLKIPGRTVAVKTGTSDDKRDNWTFGYTPEFVVGAWVGNNDNSPMDPKLTSGITGATPIWHDIMSNLTFQRADIAFKKPKGIMEIDNAWGKDLAISGQTPKTVVGYKKVKQIDEATGSEREVITYTDPFSIYTPDKTTQ</sequence>
<dbReference type="SUPFAM" id="SSF56601">
    <property type="entry name" value="beta-lactamase/transpeptidase-like"/>
    <property type="match status" value="1"/>
</dbReference>
<proteinExistence type="inferred from homology"/>
<dbReference type="InterPro" id="IPR001460">
    <property type="entry name" value="PCN-bd_Tpept"/>
</dbReference>
<dbReference type="FunFam" id="1.10.3810.10:FF:000001">
    <property type="entry name" value="Penicillin-binding protein 1A"/>
    <property type="match status" value="1"/>
</dbReference>
<dbReference type="Gene3D" id="1.10.3810.10">
    <property type="entry name" value="Biosynthetic peptidoglycan transglycosylase-like"/>
    <property type="match status" value="1"/>
</dbReference>
<evidence type="ECO:0000259" key="19">
    <source>
        <dbReference type="Pfam" id="PF00912"/>
    </source>
</evidence>
<evidence type="ECO:0000256" key="14">
    <source>
        <dbReference type="ARBA" id="ARBA00023316"/>
    </source>
</evidence>
<name>A0A0G0U8S7_9BACT</name>
<comment type="caution">
    <text evidence="20">The sequence shown here is derived from an EMBL/GenBank/DDBJ whole genome shotgun (WGS) entry which is preliminary data.</text>
</comment>
<accession>A0A0G0U8S7</accession>
<dbReference type="InterPro" id="IPR050396">
    <property type="entry name" value="Glycosyltr_51/Transpeptidase"/>
</dbReference>
<dbReference type="GO" id="GO:0008658">
    <property type="term" value="F:penicillin binding"/>
    <property type="evidence" value="ECO:0007669"/>
    <property type="project" value="InterPro"/>
</dbReference>
<dbReference type="Pfam" id="PF00905">
    <property type="entry name" value="Transpeptidase"/>
    <property type="match status" value="1"/>
</dbReference>
<dbReference type="GO" id="GO:0005886">
    <property type="term" value="C:plasma membrane"/>
    <property type="evidence" value="ECO:0007669"/>
    <property type="project" value="UniProtKB-SubCell"/>
</dbReference>
<evidence type="ECO:0000256" key="8">
    <source>
        <dbReference type="ARBA" id="ARBA00022679"/>
    </source>
</evidence>
<dbReference type="GO" id="GO:0071555">
    <property type="term" value="P:cell wall organization"/>
    <property type="evidence" value="ECO:0007669"/>
    <property type="project" value="UniProtKB-KW"/>
</dbReference>
<keyword evidence="17" id="KW-0812">Transmembrane</keyword>
<feature type="transmembrane region" description="Helical" evidence="17">
    <location>
        <begin position="105"/>
        <end position="124"/>
    </location>
</feature>
<dbReference type="InterPro" id="IPR001264">
    <property type="entry name" value="Glyco_trans_51"/>
</dbReference>
<evidence type="ECO:0000256" key="1">
    <source>
        <dbReference type="ARBA" id="ARBA00004236"/>
    </source>
</evidence>
<feature type="transmembrane region" description="Helical" evidence="17">
    <location>
        <begin position="36"/>
        <end position="56"/>
    </location>
</feature>
<organism evidence="20 21">
    <name type="scientific">Candidatus Daviesbacteria bacterium GW2011_GWA2_40_9</name>
    <dbReference type="NCBI Taxonomy" id="1618424"/>
    <lineage>
        <taxon>Bacteria</taxon>
        <taxon>Candidatus Daviesiibacteriota</taxon>
    </lineage>
</organism>
<dbReference type="EMBL" id="LCAB01000003">
    <property type="protein sequence ID" value="KKR83631.1"/>
    <property type="molecule type" value="Genomic_DNA"/>
</dbReference>
<evidence type="ECO:0000256" key="13">
    <source>
        <dbReference type="ARBA" id="ARBA00023268"/>
    </source>
</evidence>
<dbReference type="Proteomes" id="UP000034601">
    <property type="component" value="Unassembled WGS sequence"/>
</dbReference>
<comment type="catalytic activity">
    <reaction evidence="16">
        <text>[GlcNAc-(1-&gt;4)-Mur2Ac(oyl-L-Ala-gamma-D-Glu-L-Lys-D-Ala-D-Ala)](n)-di-trans,octa-cis-undecaprenyl diphosphate + beta-D-GlcNAc-(1-&gt;4)-Mur2Ac(oyl-L-Ala-gamma-D-Glu-L-Lys-D-Ala-D-Ala)-di-trans,octa-cis-undecaprenyl diphosphate = [GlcNAc-(1-&gt;4)-Mur2Ac(oyl-L-Ala-gamma-D-Glu-L-Lys-D-Ala-D-Ala)](n+1)-di-trans,octa-cis-undecaprenyl diphosphate + di-trans,octa-cis-undecaprenyl diphosphate + H(+)</text>
        <dbReference type="Rhea" id="RHEA:23708"/>
        <dbReference type="Rhea" id="RHEA-COMP:9602"/>
        <dbReference type="Rhea" id="RHEA-COMP:9603"/>
        <dbReference type="ChEBI" id="CHEBI:15378"/>
        <dbReference type="ChEBI" id="CHEBI:58405"/>
        <dbReference type="ChEBI" id="CHEBI:60033"/>
        <dbReference type="ChEBI" id="CHEBI:78435"/>
        <dbReference type="EC" id="2.4.99.28"/>
    </reaction>
</comment>
<evidence type="ECO:0000256" key="12">
    <source>
        <dbReference type="ARBA" id="ARBA00023136"/>
    </source>
</evidence>
<evidence type="ECO:0000256" key="17">
    <source>
        <dbReference type="SAM" id="Phobius"/>
    </source>
</evidence>
<keyword evidence="11" id="KW-0573">Peptidoglycan synthesis</keyword>
<evidence type="ECO:0000313" key="20">
    <source>
        <dbReference type="EMBL" id="KKR83631.1"/>
    </source>
</evidence>
<evidence type="ECO:0000256" key="11">
    <source>
        <dbReference type="ARBA" id="ARBA00022984"/>
    </source>
</evidence>
<evidence type="ECO:0000256" key="10">
    <source>
        <dbReference type="ARBA" id="ARBA00022960"/>
    </source>
</evidence>
<feature type="domain" description="Glycosyl transferase family 51" evidence="19">
    <location>
        <begin position="152"/>
        <end position="327"/>
    </location>
</feature>
<dbReference type="GO" id="GO:0006508">
    <property type="term" value="P:proteolysis"/>
    <property type="evidence" value="ECO:0007669"/>
    <property type="project" value="UniProtKB-KW"/>
</dbReference>
<keyword evidence="5" id="KW-0121">Carboxypeptidase</keyword>
<dbReference type="GO" id="GO:0009002">
    <property type="term" value="F:serine-type D-Ala-D-Ala carboxypeptidase activity"/>
    <property type="evidence" value="ECO:0007669"/>
    <property type="project" value="UniProtKB-EC"/>
</dbReference>
<evidence type="ECO:0000256" key="9">
    <source>
        <dbReference type="ARBA" id="ARBA00022801"/>
    </source>
</evidence>
<reference evidence="20 21" key="1">
    <citation type="journal article" date="2015" name="Nature">
        <title>rRNA introns, odd ribosomes, and small enigmatic genomes across a large radiation of phyla.</title>
        <authorList>
            <person name="Brown C.T."/>
            <person name="Hug L.A."/>
            <person name="Thomas B.C."/>
            <person name="Sharon I."/>
            <person name="Castelle C.J."/>
            <person name="Singh A."/>
            <person name="Wilkins M.J."/>
            <person name="Williams K.H."/>
            <person name="Banfield J.F."/>
        </authorList>
    </citation>
    <scope>NUCLEOTIDE SEQUENCE [LARGE SCALE GENOMIC DNA]</scope>
</reference>
<dbReference type="InterPro" id="IPR023346">
    <property type="entry name" value="Lysozyme-like_dom_sf"/>
</dbReference>
<dbReference type="GO" id="GO:0030288">
    <property type="term" value="C:outer membrane-bounded periplasmic space"/>
    <property type="evidence" value="ECO:0007669"/>
    <property type="project" value="TreeGrafter"/>
</dbReference>
<feature type="domain" description="Penicillin-binding protein transpeptidase" evidence="18">
    <location>
        <begin position="415"/>
        <end position="696"/>
    </location>
</feature>
<keyword evidence="6" id="KW-0645">Protease</keyword>
<evidence type="ECO:0000259" key="18">
    <source>
        <dbReference type="Pfam" id="PF00905"/>
    </source>
</evidence>
<comment type="catalytic activity">
    <reaction evidence="15">
        <text>Preferential cleavage: (Ac)2-L-Lys-D-Ala-|-D-Ala. Also transpeptidation of peptidyl-alanyl moieties that are N-acyl substituents of D-alanine.</text>
        <dbReference type="EC" id="3.4.16.4"/>
    </reaction>
</comment>